<evidence type="ECO:0000313" key="2">
    <source>
        <dbReference type="EMBL" id="KAG6392376.1"/>
    </source>
</evidence>
<reference evidence="2" key="1">
    <citation type="submission" date="2018-01" db="EMBL/GenBank/DDBJ databases">
        <authorList>
            <person name="Mao J.F."/>
        </authorList>
    </citation>
    <scope>NUCLEOTIDE SEQUENCE</scope>
    <source>
        <strain evidence="2">Huo1</strain>
        <tissue evidence="2">Leaf</tissue>
    </source>
</reference>
<accession>A0A8X8WCZ4</accession>
<protein>
    <submittedName>
        <fullName evidence="2">Uncharacterized protein</fullName>
    </submittedName>
</protein>
<sequence length="188" mass="20879">MNPLPPTSSRRQNPTHPNQKVPRSSAVAVVSLAASASASDLIQRFSDEFLESAVKSYQLNFNLVQIGELDAPTLKQIVLPRSGNADIFNGTSTMRPDKSSTTYSANSTIHTVAHYSFSPTVRAGRRGRVCVVAGRRFAWTHRGGAVDDDFAVKSSSAEEDSWSKLSWKRQKLDRNDFRRARRRIRCLG</sequence>
<feature type="compositionally biased region" description="Polar residues" evidence="1">
    <location>
        <begin position="7"/>
        <end position="22"/>
    </location>
</feature>
<evidence type="ECO:0000313" key="3">
    <source>
        <dbReference type="Proteomes" id="UP000298416"/>
    </source>
</evidence>
<dbReference type="EMBL" id="PNBA02000018">
    <property type="protein sequence ID" value="KAG6392376.1"/>
    <property type="molecule type" value="Genomic_DNA"/>
</dbReference>
<dbReference type="AlphaFoldDB" id="A0A8X8WCZ4"/>
<feature type="region of interest" description="Disordered" evidence="1">
    <location>
        <begin position="1"/>
        <end position="23"/>
    </location>
</feature>
<dbReference type="Proteomes" id="UP000298416">
    <property type="component" value="Unassembled WGS sequence"/>
</dbReference>
<comment type="caution">
    <text evidence="2">The sequence shown here is derived from an EMBL/GenBank/DDBJ whole genome shotgun (WGS) entry which is preliminary data.</text>
</comment>
<dbReference type="Gene3D" id="1.10.101.10">
    <property type="entry name" value="PGBD-like superfamily/PGBD"/>
    <property type="match status" value="1"/>
</dbReference>
<name>A0A8X8WCZ4_SALSN</name>
<evidence type="ECO:0000256" key="1">
    <source>
        <dbReference type="SAM" id="MobiDB-lite"/>
    </source>
</evidence>
<reference evidence="2" key="2">
    <citation type="submission" date="2020-08" db="EMBL/GenBank/DDBJ databases">
        <title>Plant Genome Project.</title>
        <authorList>
            <person name="Zhang R.-G."/>
        </authorList>
    </citation>
    <scope>NUCLEOTIDE SEQUENCE</scope>
    <source>
        <strain evidence="2">Huo1</strain>
        <tissue evidence="2">Leaf</tissue>
    </source>
</reference>
<proteinExistence type="predicted"/>
<dbReference type="InterPro" id="IPR036365">
    <property type="entry name" value="PGBD-like_sf"/>
</dbReference>
<keyword evidence="3" id="KW-1185">Reference proteome</keyword>
<organism evidence="2">
    <name type="scientific">Salvia splendens</name>
    <name type="common">Scarlet sage</name>
    <dbReference type="NCBI Taxonomy" id="180675"/>
    <lineage>
        <taxon>Eukaryota</taxon>
        <taxon>Viridiplantae</taxon>
        <taxon>Streptophyta</taxon>
        <taxon>Embryophyta</taxon>
        <taxon>Tracheophyta</taxon>
        <taxon>Spermatophyta</taxon>
        <taxon>Magnoliopsida</taxon>
        <taxon>eudicotyledons</taxon>
        <taxon>Gunneridae</taxon>
        <taxon>Pentapetalae</taxon>
        <taxon>asterids</taxon>
        <taxon>lamiids</taxon>
        <taxon>Lamiales</taxon>
        <taxon>Lamiaceae</taxon>
        <taxon>Nepetoideae</taxon>
        <taxon>Mentheae</taxon>
        <taxon>Salviinae</taxon>
        <taxon>Salvia</taxon>
        <taxon>Salvia subgen. Calosphace</taxon>
        <taxon>core Calosphace</taxon>
    </lineage>
</organism>
<dbReference type="SUPFAM" id="SSF47090">
    <property type="entry name" value="PGBD-like"/>
    <property type="match status" value="1"/>
</dbReference>
<dbReference type="InterPro" id="IPR036366">
    <property type="entry name" value="PGBDSf"/>
</dbReference>
<gene>
    <name evidence="2" type="ORF">SASPL_146593</name>
</gene>